<sequence>MARGLKQRAHLNLTPLLLILLLPALFAAADPLNEAQVLLKFKTSLSNSGKLNNWDASKTPCNANSPNWHGVLCSNGKVHGLQLESMGLSGTVDIDSLTKLPDLRTLSLMNNQFEGSLPAVNKLGALKSLYLSYNKFGGEITSNAFEGMSSLKKVHLAGNKFVGAIPSSLAALPKLLELKLQGNQFGGEIPNFVSKDLKSLDLSNNALSGPIPTGLQKFGTAPFEGNKNLCGGSLQQCLGGSADKKETSKKTIIITAAVIVGVALIIIIACLIMPKKHVDSASAAAAARQVKDDELEQMERGSTHSSTSSRRGDQNKLSFLRDDGVRFDMPDLLKASAEILGSGYFGSSYKANLLSGKSMVVKRFRHMNNLPREEFHEHMRRLGRLNHPNLHPISAYYYRKEEKLLVTEFVPKGSLAASIHSKHNQEKPSLDWQTRLRVIKGVANGLSYLYTELPSLTSPHGHLKSSNVLLNDSYEPLLNDYGLVPIINQEHAQEHMISYKAPEYTQHGRITKKTDVWCFGILILETLTGRFPANFLQQGKGTDDQPDLPTWVRSMILEEEKTGEVFEKDMGWSKSNEGEMVKLLKIGLACCESDVDKRWDLKEAVERIEEVKESSSDKEDEFFSTRAAEKET</sequence>
<dbReference type="PANTHER" id="PTHR48007:SF64">
    <property type="entry name" value="POLLEN RECEPTOR-LIKE KINASE 1"/>
    <property type="match status" value="1"/>
</dbReference>
<dbReference type="AlphaFoldDB" id="A0A7N0U585"/>
<evidence type="ECO:0000256" key="15">
    <source>
        <dbReference type="ARBA" id="ARBA00023170"/>
    </source>
</evidence>
<evidence type="ECO:0000256" key="2">
    <source>
        <dbReference type="ARBA" id="ARBA00008684"/>
    </source>
</evidence>
<dbReference type="EnsemblPlants" id="Kaladp0054s0031.1.v1.1">
    <property type="protein sequence ID" value="Kaladp0054s0031.1.v1.1"/>
    <property type="gene ID" value="Kaladp0054s0031.v1.1"/>
</dbReference>
<name>A0A7N0U585_KALFE</name>
<dbReference type="Pfam" id="PF07714">
    <property type="entry name" value="PK_Tyr_Ser-Thr"/>
    <property type="match status" value="1"/>
</dbReference>
<proteinExistence type="inferred from homology"/>
<feature type="compositionally biased region" description="Basic and acidic residues" evidence="19">
    <location>
        <begin position="289"/>
        <end position="302"/>
    </location>
</feature>
<dbReference type="Pfam" id="PF00560">
    <property type="entry name" value="LRR_1"/>
    <property type="match status" value="1"/>
</dbReference>
<dbReference type="OMA" id="EWTQELF"/>
<comment type="catalytic activity">
    <reaction evidence="18">
        <text>L-seryl-[protein] + ATP = O-phospho-L-seryl-[protein] + ADP + H(+)</text>
        <dbReference type="Rhea" id="RHEA:17989"/>
        <dbReference type="Rhea" id="RHEA-COMP:9863"/>
        <dbReference type="Rhea" id="RHEA-COMP:11604"/>
        <dbReference type="ChEBI" id="CHEBI:15378"/>
        <dbReference type="ChEBI" id="CHEBI:29999"/>
        <dbReference type="ChEBI" id="CHEBI:30616"/>
        <dbReference type="ChEBI" id="CHEBI:83421"/>
        <dbReference type="ChEBI" id="CHEBI:456216"/>
        <dbReference type="EC" id="2.7.11.1"/>
    </reaction>
</comment>
<dbReference type="SUPFAM" id="SSF52058">
    <property type="entry name" value="L domain-like"/>
    <property type="match status" value="1"/>
</dbReference>
<dbReference type="InterPro" id="IPR032675">
    <property type="entry name" value="LRR_dom_sf"/>
</dbReference>
<keyword evidence="9" id="KW-0677">Repeat</keyword>
<protein>
    <recommendedName>
        <fullName evidence="3">non-specific serine/threonine protein kinase</fullName>
        <ecNumber evidence="3">2.7.11.1</ecNumber>
    </recommendedName>
</protein>
<dbReference type="FunFam" id="3.30.200.20:FF:000307">
    <property type="entry name" value="pollen receptor-like kinase 1"/>
    <property type="match status" value="1"/>
</dbReference>
<dbReference type="InterPro" id="IPR001245">
    <property type="entry name" value="Ser-Thr/Tyr_kinase_cat_dom"/>
</dbReference>
<evidence type="ECO:0000256" key="20">
    <source>
        <dbReference type="SAM" id="Phobius"/>
    </source>
</evidence>
<dbReference type="PANTHER" id="PTHR48007">
    <property type="entry name" value="LEUCINE-RICH REPEAT RECEPTOR-LIKE PROTEIN KINASE PXC1"/>
    <property type="match status" value="1"/>
</dbReference>
<keyword evidence="15" id="KW-0675">Receptor</keyword>
<evidence type="ECO:0000256" key="17">
    <source>
        <dbReference type="ARBA" id="ARBA00047899"/>
    </source>
</evidence>
<keyword evidence="24" id="KW-1185">Reference proteome</keyword>
<dbReference type="Gene3D" id="3.30.200.20">
    <property type="entry name" value="Phosphorylase Kinase, domain 1"/>
    <property type="match status" value="1"/>
</dbReference>
<keyword evidence="10" id="KW-0547">Nucleotide-binding</keyword>
<keyword evidence="12" id="KW-0067">ATP-binding</keyword>
<evidence type="ECO:0000256" key="13">
    <source>
        <dbReference type="ARBA" id="ARBA00022989"/>
    </source>
</evidence>
<dbReference type="FunFam" id="1.10.510.10:FF:000480">
    <property type="entry name" value="Pollen receptor-like kinase 1"/>
    <property type="match status" value="1"/>
</dbReference>
<dbReference type="GO" id="GO:0016020">
    <property type="term" value="C:membrane"/>
    <property type="evidence" value="ECO:0007669"/>
    <property type="project" value="UniProtKB-SubCell"/>
</dbReference>
<evidence type="ECO:0000313" key="23">
    <source>
        <dbReference type="EnsemblPlants" id="Kaladp0054s0031.1.v1.1"/>
    </source>
</evidence>
<dbReference type="InterPro" id="IPR001611">
    <property type="entry name" value="Leu-rich_rpt"/>
</dbReference>
<dbReference type="SUPFAM" id="SSF56112">
    <property type="entry name" value="Protein kinase-like (PK-like)"/>
    <property type="match status" value="1"/>
</dbReference>
<evidence type="ECO:0000256" key="3">
    <source>
        <dbReference type="ARBA" id="ARBA00012513"/>
    </source>
</evidence>
<keyword evidence="7 20" id="KW-0812">Transmembrane</keyword>
<feature type="region of interest" description="Disordered" evidence="19">
    <location>
        <begin position="610"/>
        <end position="632"/>
    </location>
</feature>
<keyword evidence="16" id="KW-0325">Glycoprotein</keyword>
<dbReference type="GO" id="GO:0005524">
    <property type="term" value="F:ATP binding"/>
    <property type="evidence" value="ECO:0007669"/>
    <property type="project" value="UniProtKB-KW"/>
</dbReference>
<evidence type="ECO:0000256" key="4">
    <source>
        <dbReference type="ARBA" id="ARBA00022553"/>
    </source>
</evidence>
<evidence type="ECO:0000256" key="18">
    <source>
        <dbReference type="ARBA" id="ARBA00048679"/>
    </source>
</evidence>
<evidence type="ECO:0000256" key="7">
    <source>
        <dbReference type="ARBA" id="ARBA00022692"/>
    </source>
</evidence>
<evidence type="ECO:0000256" key="10">
    <source>
        <dbReference type="ARBA" id="ARBA00022741"/>
    </source>
</evidence>
<reference evidence="23" key="1">
    <citation type="submission" date="2021-01" db="UniProtKB">
        <authorList>
            <consortium name="EnsemblPlants"/>
        </authorList>
    </citation>
    <scope>IDENTIFICATION</scope>
</reference>
<evidence type="ECO:0000256" key="11">
    <source>
        <dbReference type="ARBA" id="ARBA00022777"/>
    </source>
</evidence>
<evidence type="ECO:0000256" key="5">
    <source>
        <dbReference type="ARBA" id="ARBA00022614"/>
    </source>
</evidence>
<feature type="transmembrane region" description="Helical" evidence="20">
    <location>
        <begin position="252"/>
        <end position="272"/>
    </location>
</feature>
<evidence type="ECO:0000256" key="8">
    <source>
        <dbReference type="ARBA" id="ARBA00022729"/>
    </source>
</evidence>
<feature type="chain" id="PRO_5029538250" description="non-specific serine/threonine protein kinase" evidence="21">
    <location>
        <begin position="30"/>
        <end position="632"/>
    </location>
</feature>
<dbReference type="PROSITE" id="PS50011">
    <property type="entry name" value="PROTEIN_KINASE_DOM"/>
    <property type="match status" value="1"/>
</dbReference>
<evidence type="ECO:0000313" key="24">
    <source>
        <dbReference type="Proteomes" id="UP000594263"/>
    </source>
</evidence>
<evidence type="ECO:0000256" key="21">
    <source>
        <dbReference type="SAM" id="SignalP"/>
    </source>
</evidence>
<feature type="signal peptide" evidence="21">
    <location>
        <begin position="1"/>
        <end position="29"/>
    </location>
</feature>
<evidence type="ECO:0000256" key="12">
    <source>
        <dbReference type="ARBA" id="ARBA00022840"/>
    </source>
</evidence>
<feature type="region of interest" description="Disordered" evidence="19">
    <location>
        <begin position="289"/>
        <end position="315"/>
    </location>
</feature>
<comment type="similarity">
    <text evidence="2">Belongs to the protein kinase superfamily. Ser/Thr protein kinase family.</text>
</comment>
<keyword evidence="4" id="KW-0597">Phosphoprotein</keyword>
<evidence type="ECO:0000256" key="19">
    <source>
        <dbReference type="SAM" id="MobiDB-lite"/>
    </source>
</evidence>
<evidence type="ECO:0000256" key="6">
    <source>
        <dbReference type="ARBA" id="ARBA00022679"/>
    </source>
</evidence>
<dbReference type="EC" id="2.7.11.1" evidence="3"/>
<evidence type="ECO:0000259" key="22">
    <source>
        <dbReference type="PROSITE" id="PS50011"/>
    </source>
</evidence>
<keyword evidence="13 20" id="KW-1133">Transmembrane helix</keyword>
<dbReference type="InterPro" id="IPR013210">
    <property type="entry name" value="LRR_N_plant-typ"/>
</dbReference>
<evidence type="ECO:0000256" key="16">
    <source>
        <dbReference type="ARBA" id="ARBA00023180"/>
    </source>
</evidence>
<organism evidence="23 24">
    <name type="scientific">Kalanchoe fedtschenkoi</name>
    <name type="common">Lavender scallops</name>
    <name type="synonym">South American air plant</name>
    <dbReference type="NCBI Taxonomy" id="63787"/>
    <lineage>
        <taxon>Eukaryota</taxon>
        <taxon>Viridiplantae</taxon>
        <taxon>Streptophyta</taxon>
        <taxon>Embryophyta</taxon>
        <taxon>Tracheophyta</taxon>
        <taxon>Spermatophyta</taxon>
        <taxon>Magnoliopsida</taxon>
        <taxon>eudicotyledons</taxon>
        <taxon>Gunneridae</taxon>
        <taxon>Pentapetalae</taxon>
        <taxon>Saxifragales</taxon>
        <taxon>Crassulaceae</taxon>
        <taxon>Kalanchoe</taxon>
    </lineage>
</organism>
<evidence type="ECO:0000256" key="1">
    <source>
        <dbReference type="ARBA" id="ARBA00004167"/>
    </source>
</evidence>
<dbReference type="InterPro" id="IPR000719">
    <property type="entry name" value="Prot_kinase_dom"/>
</dbReference>
<accession>A0A7N0U585</accession>
<feature type="domain" description="Protein kinase" evidence="22">
    <location>
        <begin position="334"/>
        <end position="623"/>
    </location>
</feature>
<dbReference type="InterPro" id="IPR011009">
    <property type="entry name" value="Kinase-like_dom_sf"/>
</dbReference>
<keyword evidence="14 20" id="KW-0472">Membrane</keyword>
<keyword evidence="6" id="KW-0808">Transferase</keyword>
<evidence type="ECO:0000256" key="14">
    <source>
        <dbReference type="ARBA" id="ARBA00023136"/>
    </source>
</evidence>
<evidence type="ECO:0000256" key="9">
    <source>
        <dbReference type="ARBA" id="ARBA00022737"/>
    </source>
</evidence>
<dbReference type="Gene3D" id="1.10.510.10">
    <property type="entry name" value="Transferase(Phosphotransferase) domain 1"/>
    <property type="match status" value="1"/>
</dbReference>
<keyword evidence="11" id="KW-0418">Kinase</keyword>
<dbReference type="Pfam" id="PF08263">
    <property type="entry name" value="LRRNT_2"/>
    <property type="match status" value="1"/>
</dbReference>
<keyword evidence="5" id="KW-0433">Leucine-rich repeat</keyword>
<comment type="subcellular location">
    <subcellularLocation>
        <location evidence="1">Membrane</location>
        <topology evidence="1">Single-pass membrane protein</topology>
    </subcellularLocation>
</comment>
<dbReference type="Pfam" id="PF13855">
    <property type="entry name" value="LRR_8"/>
    <property type="match status" value="1"/>
</dbReference>
<keyword evidence="8 21" id="KW-0732">Signal</keyword>
<dbReference type="Gramene" id="Kaladp0054s0031.1.v1.1">
    <property type="protein sequence ID" value="Kaladp0054s0031.1.v1.1"/>
    <property type="gene ID" value="Kaladp0054s0031.v1.1"/>
</dbReference>
<dbReference type="Proteomes" id="UP000594263">
    <property type="component" value="Unplaced"/>
</dbReference>
<dbReference type="GO" id="GO:0004674">
    <property type="term" value="F:protein serine/threonine kinase activity"/>
    <property type="evidence" value="ECO:0007669"/>
    <property type="project" value="UniProtKB-EC"/>
</dbReference>
<dbReference type="Gene3D" id="3.80.10.10">
    <property type="entry name" value="Ribonuclease Inhibitor"/>
    <property type="match status" value="2"/>
</dbReference>
<dbReference type="InterPro" id="IPR046959">
    <property type="entry name" value="PRK1-6/SRF4-like"/>
</dbReference>
<dbReference type="FunFam" id="3.80.10.10:FF:000400">
    <property type="entry name" value="Nuclear pore complex protein NUP107"/>
    <property type="match status" value="1"/>
</dbReference>
<comment type="catalytic activity">
    <reaction evidence="17">
        <text>L-threonyl-[protein] + ATP = O-phospho-L-threonyl-[protein] + ADP + H(+)</text>
        <dbReference type="Rhea" id="RHEA:46608"/>
        <dbReference type="Rhea" id="RHEA-COMP:11060"/>
        <dbReference type="Rhea" id="RHEA-COMP:11605"/>
        <dbReference type="ChEBI" id="CHEBI:15378"/>
        <dbReference type="ChEBI" id="CHEBI:30013"/>
        <dbReference type="ChEBI" id="CHEBI:30616"/>
        <dbReference type="ChEBI" id="CHEBI:61977"/>
        <dbReference type="ChEBI" id="CHEBI:456216"/>
        <dbReference type="EC" id="2.7.11.1"/>
    </reaction>
</comment>